<dbReference type="Proteomes" id="UP000010824">
    <property type="component" value="Chromosome"/>
</dbReference>
<reference evidence="2" key="1">
    <citation type="submission" date="2011-12" db="EMBL/GenBank/DDBJ databases">
        <title>Complete sequence of Methanoregula formicicum SMSP.</title>
        <authorList>
            <person name="Lucas S."/>
            <person name="Han J."/>
            <person name="Lapidus A."/>
            <person name="Cheng J.-F."/>
            <person name="Goodwin L."/>
            <person name="Pitluck S."/>
            <person name="Peters L."/>
            <person name="Ovchinnikova G."/>
            <person name="Teshima H."/>
            <person name="Detter J.C."/>
            <person name="Han C."/>
            <person name="Tapia R."/>
            <person name="Land M."/>
            <person name="Hauser L."/>
            <person name="Kyrpides N."/>
            <person name="Ivanova N."/>
            <person name="Pagani I."/>
            <person name="Imachi H."/>
            <person name="Tamaki H."/>
            <person name="Sekiguchi Y."/>
            <person name="Kamagata Y."/>
            <person name="Cadillo-Quiroz H."/>
            <person name="Zinder S."/>
            <person name="Liu W.-T."/>
            <person name="Woyke T."/>
        </authorList>
    </citation>
    <scope>NUCLEOTIDE SEQUENCE [LARGE SCALE GENOMIC DNA]</scope>
    <source>
        <strain evidence="2">DSM 22288 / NBRC 105244 / SMSP</strain>
    </source>
</reference>
<keyword evidence="2" id="KW-1185">Reference proteome</keyword>
<dbReference type="InParanoid" id="L0HIX5"/>
<dbReference type="AlphaFoldDB" id="L0HIX5"/>
<dbReference type="EMBL" id="CP003167">
    <property type="protein sequence ID" value="AGB03253.1"/>
    <property type="molecule type" value="Genomic_DNA"/>
</dbReference>
<sequence length="118" mass="13579">MFGQNFGLGNRLYSPLFLSVNPHKINLPVNRSFFESERILENRFLESRTFSRITAHHFEKTPIALIVSPSKGIIVQKNHLIGAFWLNDRHYFWAGAREMNRKAPVIRGTPSVNEISPS</sequence>
<dbReference type="HOGENOM" id="CLU_2067802_0_0_2"/>
<evidence type="ECO:0000313" key="1">
    <source>
        <dbReference type="EMBL" id="AGB03253.1"/>
    </source>
</evidence>
<gene>
    <name evidence="1" type="ordered locus">Metfor_2248</name>
</gene>
<name>L0HIX5_METFS</name>
<reference evidence="1 2" key="2">
    <citation type="journal article" date="2014" name="Genome Announc.">
        <title>Complete Genome Sequence of Methanoregula formicica SMSPT, a Mesophilic Hydrogenotrophic Methanogen Isolated from a Methanogenic Upflow Anaerobic Sludge Blanket Reactor.</title>
        <authorList>
            <person name="Yamamoto K."/>
            <person name="Tamaki H."/>
            <person name="Cadillo-Quiroz H."/>
            <person name="Imachi H."/>
            <person name="Kyrpides N."/>
            <person name="Woyke T."/>
            <person name="Goodwin L."/>
            <person name="Zinder S.H."/>
            <person name="Kamagata Y."/>
            <person name="Liu W.T."/>
        </authorList>
    </citation>
    <scope>NUCLEOTIDE SEQUENCE [LARGE SCALE GENOMIC DNA]</scope>
    <source>
        <strain evidence="2">DSM 22288 / NBRC 105244 / SMSP</strain>
    </source>
</reference>
<organism evidence="1 2">
    <name type="scientific">Methanoregula formicica (strain DSM 22288 / NBRC 105244 / SMSP)</name>
    <dbReference type="NCBI Taxonomy" id="593750"/>
    <lineage>
        <taxon>Archaea</taxon>
        <taxon>Methanobacteriati</taxon>
        <taxon>Methanobacteriota</taxon>
        <taxon>Stenosarchaea group</taxon>
        <taxon>Methanomicrobia</taxon>
        <taxon>Methanomicrobiales</taxon>
        <taxon>Methanoregulaceae</taxon>
        <taxon>Methanoregula</taxon>
    </lineage>
</organism>
<accession>L0HIX5</accession>
<protein>
    <submittedName>
        <fullName evidence="1">Uncharacterized protein</fullName>
    </submittedName>
</protein>
<evidence type="ECO:0000313" key="2">
    <source>
        <dbReference type="Proteomes" id="UP000010824"/>
    </source>
</evidence>
<proteinExistence type="predicted"/>
<dbReference type="KEGG" id="mfo:Metfor_2248"/>